<gene>
    <name evidence="4" type="primary">dprA</name>
    <name evidence="4" type="ORF">KQI88_13365</name>
</gene>
<dbReference type="PANTHER" id="PTHR43022:SF1">
    <property type="entry name" value="PROTEIN SMF"/>
    <property type="match status" value="1"/>
</dbReference>
<keyword evidence="5" id="KW-1185">Reference proteome</keyword>
<organism evidence="4 5">
    <name type="scientific">Alkaliphilus flagellatus</name>
    <dbReference type="NCBI Taxonomy" id="2841507"/>
    <lineage>
        <taxon>Bacteria</taxon>
        <taxon>Bacillati</taxon>
        <taxon>Bacillota</taxon>
        <taxon>Clostridia</taxon>
        <taxon>Peptostreptococcales</taxon>
        <taxon>Natronincolaceae</taxon>
        <taxon>Alkaliphilus</taxon>
    </lineage>
</organism>
<evidence type="ECO:0000313" key="5">
    <source>
        <dbReference type="Proteomes" id="UP000779508"/>
    </source>
</evidence>
<dbReference type="InterPro" id="IPR003488">
    <property type="entry name" value="DprA"/>
</dbReference>
<dbReference type="RefSeq" id="WP_216418131.1">
    <property type="nucleotide sequence ID" value="NZ_JAHLQK010000005.1"/>
</dbReference>
<feature type="domain" description="DprA winged helix" evidence="3">
    <location>
        <begin position="303"/>
        <end position="359"/>
    </location>
</feature>
<comment type="similarity">
    <text evidence="1">Belongs to the DprA/Smf family.</text>
</comment>
<dbReference type="NCBIfam" id="TIGR00732">
    <property type="entry name" value="dprA"/>
    <property type="match status" value="1"/>
</dbReference>
<evidence type="ECO:0000259" key="2">
    <source>
        <dbReference type="Pfam" id="PF02481"/>
    </source>
</evidence>
<dbReference type="Pfam" id="PF02481">
    <property type="entry name" value="DNA_processg_A"/>
    <property type="match status" value="1"/>
</dbReference>
<dbReference type="EMBL" id="JAHLQK010000005">
    <property type="protein sequence ID" value="MBU5677405.1"/>
    <property type="molecule type" value="Genomic_DNA"/>
</dbReference>
<sequence length="365" mass="41118">MELKEKEIIVWLSYIEGITNKDIRNLVDYFHNLEDIWVADEKHISNALNKRGIIMDKIIKNRNEQFITKIFKNLDDNNILPLTILDDKYPSKLKNIYDPPYVIYIKGNKIKFDIPLIAIVGARKSTPYGRWAAYQFARELTKWDVGIISGLALGIDTYGHKGALESNGYTIGVLGCGLDQCYPASNRNLMDKMVVDGCIISEYCLGMPPLKYNFPARNRIVSGLSDGVIVIEASENSGALITVEYALDQGKDVYALPGNINNMQSKGSNKLIRDGARILLEVDDVIENLKYKYSLGKKSLEESSKIELSKLESLIYEIIKRRPINIDLIINETGIKASELNPILTILEIKGYISQMPGKTFTVSK</sequence>
<reference evidence="4 5" key="1">
    <citation type="submission" date="2021-06" db="EMBL/GenBank/DDBJ databases">
        <authorList>
            <person name="Sun Q."/>
            <person name="Li D."/>
        </authorList>
    </citation>
    <scope>NUCLEOTIDE SEQUENCE [LARGE SCALE GENOMIC DNA]</scope>
    <source>
        <strain evidence="4 5">MSJ-5</strain>
    </source>
</reference>
<evidence type="ECO:0000256" key="1">
    <source>
        <dbReference type="ARBA" id="ARBA00006525"/>
    </source>
</evidence>
<comment type="caution">
    <text evidence="4">The sequence shown here is derived from an EMBL/GenBank/DDBJ whole genome shotgun (WGS) entry which is preliminary data.</text>
</comment>
<protein>
    <submittedName>
        <fullName evidence="4">DNA-processing protein DprA</fullName>
    </submittedName>
</protein>
<dbReference type="Proteomes" id="UP000779508">
    <property type="component" value="Unassembled WGS sequence"/>
</dbReference>
<evidence type="ECO:0000313" key="4">
    <source>
        <dbReference type="EMBL" id="MBU5677405.1"/>
    </source>
</evidence>
<accession>A0ABS6G4I5</accession>
<feature type="domain" description="Smf/DprA SLOG" evidence="2">
    <location>
        <begin position="82"/>
        <end position="289"/>
    </location>
</feature>
<dbReference type="InterPro" id="IPR057666">
    <property type="entry name" value="DrpA_SLOG"/>
</dbReference>
<name>A0ABS6G4I5_9FIRM</name>
<evidence type="ECO:0000259" key="3">
    <source>
        <dbReference type="Pfam" id="PF17782"/>
    </source>
</evidence>
<dbReference type="InterPro" id="IPR041614">
    <property type="entry name" value="DprA_WH"/>
</dbReference>
<dbReference type="PANTHER" id="PTHR43022">
    <property type="entry name" value="PROTEIN SMF"/>
    <property type="match status" value="1"/>
</dbReference>
<proteinExistence type="inferred from homology"/>
<dbReference type="Pfam" id="PF17782">
    <property type="entry name" value="WHD_DprA"/>
    <property type="match status" value="1"/>
</dbReference>